<feature type="binding site" evidence="14">
    <location>
        <begin position="11"/>
        <end position="18"/>
    </location>
    <ligand>
        <name>ATP</name>
        <dbReference type="ChEBI" id="CHEBI:30616"/>
    </ligand>
</feature>
<evidence type="ECO:0000256" key="7">
    <source>
        <dbReference type="ARBA" id="ARBA00022840"/>
    </source>
</evidence>
<gene>
    <name evidence="17" type="ORF">JZM60_06385</name>
</gene>
<keyword evidence="18" id="KW-1185">Reference proteome</keyword>
<dbReference type="EMBL" id="CP071382">
    <property type="protein sequence ID" value="QSV46888.1"/>
    <property type="molecule type" value="Genomic_DNA"/>
</dbReference>
<keyword evidence="1" id="KW-0540">Nuclease</keyword>
<dbReference type="InterPro" id="IPR014016">
    <property type="entry name" value="UvrD-like_ATP-bd"/>
</dbReference>
<evidence type="ECO:0000256" key="14">
    <source>
        <dbReference type="PROSITE-ProRule" id="PRU00560"/>
    </source>
</evidence>
<evidence type="ECO:0000313" key="17">
    <source>
        <dbReference type="EMBL" id="QSV46888.1"/>
    </source>
</evidence>
<evidence type="ECO:0000256" key="10">
    <source>
        <dbReference type="ARBA" id="ARBA00023235"/>
    </source>
</evidence>
<dbReference type="SUPFAM" id="SSF52540">
    <property type="entry name" value="P-loop containing nucleoside triphosphate hydrolases"/>
    <property type="match status" value="1"/>
</dbReference>
<dbReference type="PANTHER" id="PTHR11070:SF67">
    <property type="entry name" value="DNA 3'-5' HELICASE"/>
    <property type="match status" value="1"/>
</dbReference>
<dbReference type="Pfam" id="PF13361">
    <property type="entry name" value="UvrD_C"/>
    <property type="match status" value="1"/>
</dbReference>
<proteinExistence type="predicted"/>
<protein>
    <recommendedName>
        <fullName evidence="12">DNA 3'-5' helicase</fullName>
        <ecNumber evidence="12">5.6.2.4</ecNumber>
    </recommendedName>
</protein>
<evidence type="ECO:0000256" key="1">
    <source>
        <dbReference type="ARBA" id="ARBA00022722"/>
    </source>
</evidence>
<evidence type="ECO:0000256" key="4">
    <source>
        <dbReference type="ARBA" id="ARBA00022801"/>
    </source>
</evidence>
<keyword evidence="2 14" id="KW-0547">Nucleotide-binding</keyword>
<organism evidence="17 18">
    <name type="scientific">Geobacter benzoatilyticus</name>
    <dbReference type="NCBI Taxonomy" id="2815309"/>
    <lineage>
        <taxon>Bacteria</taxon>
        <taxon>Pseudomonadati</taxon>
        <taxon>Thermodesulfobacteriota</taxon>
        <taxon>Desulfuromonadia</taxon>
        <taxon>Geobacterales</taxon>
        <taxon>Geobacteraceae</taxon>
        <taxon>Geobacter</taxon>
    </lineage>
</organism>
<evidence type="ECO:0000256" key="9">
    <source>
        <dbReference type="ARBA" id="ARBA00023204"/>
    </source>
</evidence>
<keyword evidence="5 14" id="KW-0347">Helicase</keyword>
<keyword evidence="9" id="KW-0234">DNA repair</keyword>
<comment type="catalytic activity">
    <reaction evidence="11">
        <text>Couples ATP hydrolysis with the unwinding of duplex DNA by translocating in the 3'-5' direction.</text>
        <dbReference type="EC" id="5.6.2.4"/>
    </reaction>
</comment>
<dbReference type="Gene3D" id="3.90.320.10">
    <property type="match status" value="1"/>
</dbReference>
<reference evidence="17 18" key="1">
    <citation type="submission" date="2021-03" db="EMBL/GenBank/DDBJ databases">
        <title>Geobacter metallireducens gen. nov. sp. nov., a microorganism capable of coupling the complete oxidation of organic compounds to the reduction of iron and other metals.</title>
        <authorList>
            <person name="Li Y."/>
        </authorList>
    </citation>
    <scope>NUCLEOTIDE SEQUENCE [LARGE SCALE GENOMIC DNA]</scope>
    <source>
        <strain evidence="17 18">Jerry-YX</strain>
    </source>
</reference>
<feature type="domain" description="UvrD-like helicase ATP-binding" evidence="15">
    <location>
        <begin position="1"/>
        <end position="417"/>
    </location>
</feature>
<dbReference type="PANTHER" id="PTHR11070">
    <property type="entry name" value="UVRD / RECB / PCRA DNA HELICASE FAMILY MEMBER"/>
    <property type="match status" value="1"/>
</dbReference>
<dbReference type="InterPro" id="IPR038726">
    <property type="entry name" value="PDDEXK_AddAB-type"/>
</dbReference>
<keyword evidence="7 14" id="KW-0067">ATP-binding</keyword>
<dbReference type="InterPro" id="IPR011335">
    <property type="entry name" value="Restrct_endonuc-II-like"/>
</dbReference>
<dbReference type="PROSITE" id="PS51198">
    <property type="entry name" value="UVRD_HELICASE_ATP_BIND"/>
    <property type="match status" value="1"/>
</dbReference>
<comment type="catalytic activity">
    <reaction evidence="13">
        <text>ATP + H2O = ADP + phosphate + H(+)</text>
        <dbReference type="Rhea" id="RHEA:13065"/>
        <dbReference type="ChEBI" id="CHEBI:15377"/>
        <dbReference type="ChEBI" id="CHEBI:15378"/>
        <dbReference type="ChEBI" id="CHEBI:30616"/>
        <dbReference type="ChEBI" id="CHEBI:43474"/>
        <dbReference type="ChEBI" id="CHEBI:456216"/>
        <dbReference type="EC" id="5.6.2.4"/>
    </reaction>
</comment>
<evidence type="ECO:0000256" key="6">
    <source>
        <dbReference type="ARBA" id="ARBA00022839"/>
    </source>
</evidence>
<evidence type="ECO:0000256" key="13">
    <source>
        <dbReference type="ARBA" id="ARBA00048988"/>
    </source>
</evidence>
<keyword evidence="3" id="KW-0227">DNA damage</keyword>
<evidence type="ECO:0000256" key="5">
    <source>
        <dbReference type="ARBA" id="ARBA00022806"/>
    </source>
</evidence>
<evidence type="ECO:0000259" key="16">
    <source>
        <dbReference type="PROSITE" id="PS51217"/>
    </source>
</evidence>
<keyword evidence="10" id="KW-0413">Isomerase</keyword>
<dbReference type="InterPro" id="IPR027417">
    <property type="entry name" value="P-loop_NTPase"/>
</dbReference>
<dbReference type="InterPro" id="IPR014017">
    <property type="entry name" value="DNA_helicase_UvrD-like_C"/>
</dbReference>
<feature type="domain" description="UvrD-like helicase C-terminal" evidence="16">
    <location>
        <begin position="422"/>
        <end position="699"/>
    </location>
</feature>
<dbReference type="Pfam" id="PF12705">
    <property type="entry name" value="PDDEXK_1"/>
    <property type="match status" value="1"/>
</dbReference>
<dbReference type="EC" id="5.6.2.4" evidence="12"/>
<dbReference type="Proteomes" id="UP000663651">
    <property type="component" value="Chromosome"/>
</dbReference>
<evidence type="ECO:0000256" key="3">
    <source>
        <dbReference type="ARBA" id="ARBA00022763"/>
    </source>
</evidence>
<evidence type="ECO:0000256" key="8">
    <source>
        <dbReference type="ARBA" id="ARBA00023125"/>
    </source>
</evidence>
<dbReference type="Pfam" id="PF00580">
    <property type="entry name" value="UvrD-helicase"/>
    <property type="match status" value="1"/>
</dbReference>
<keyword evidence="8" id="KW-0238">DNA-binding</keyword>
<evidence type="ECO:0000256" key="2">
    <source>
        <dbReference type="ARBA" id="ARBA00022741"/>
    </source>
</evidence>
<sequence>MTLPNLTIVPAGAGSGKTYFLQNELAKRIENGLAPEKIVAVTFTESAAAELRSRIRAALIGKNLLEQAQKLDQAYITTIHGFGLRLITAFAFDGGMSPSPRMLNDDEQGMLVSRALAHSDDASALMENLDQYGYRYNFSSNATAEESFRGRMLSFIGTLRGIGRTGTAADLIAPAKDAIRGLYGDTRAAEHLKAALLSAVEALLREFPKDLSPDYSAVKSAREELRANFHQLRRASGGRALDTDWKLWKSLRKLRISNRNTKLPAGYDGLAEEVMAAAHALPLHPGPLQDALNHATALIQSASECLNRYGEEKQQRGLVDFTDMLSLAHGLLCTNQAVAEAFRERVDCLVVDEFQDTNPLQFSLLWSLTRKGVETIIVGDLKQAIMGFQGADPRLMQELVNRHPSATRPQTGNYRSSRQLMHWINLVGTGLFDDYTPLTAEADYTSTVDPPLDVIRAGDKTLSESVWASHTTAHLTGLLDSGIEIFDRHRKEHRRLRGGDIAIICPTNKRLQTYASALRDAGIRCKIAQEGWHESRIVQLGCNALSFVADPGDRHAALYLAVTELGSHTLESALAELMDHDKISDQVLEKLCAVANGRQDRHVEDLLVEIIAALDLYGTITRWPDAGQARANLLRLEEECREFRNANRDAMACGGYYGSDVKTFQAWLKGRIERENTQPEATVIDEDAVVLTTWHKSKGQEWPIVAVCGMDRSYHPRLPETRVVYNDFSELDALLDSARIEIHPAFDAPETCDAFRANLLEGAKNTATRLLYVALTRAREKVILEWPEYKRGKAGDSYWDLLVSSAGLDLEKDMMRVAGNAVTCTITTVGQEAAEIEGTCAGTALPAYGRVAIVPQEMPENLTPEAATPSSLEGMPVSKLPEVRLVRYGSGLQCEFPGLDAASRGTLLHRCFELLSGHAERRNLLQDAVDLALSEEQITAISTVVAAFDAWLAQELAPVGLESEIPILTLDENGTVVTGTADMFVETADGFWVIDHKSDQTDDFNNRFLHYLPQLRCYAAALGSAQSCKPVRGVAVNWISCGVISLAPLPECSIG</sequence>
<dbReference type="PROSITE" id="PS51217">
    <property type="entry name" value="UVRD_HELICASE_CTER"/>
    <property type="match status" value="1"/>
</dbReference>
<evidence type="ECO:0000259" key="15">
    <source>
        <dbReference type="PROSITE" id="PS51198"/>
    </source>
</evidence>
<dbReference type="InterPro" id="IPR000212">
    <property type="entry name" value="DNA_helicase_UvrD/REP"/>
</dbReference>
<keyword evidence="6" id="KW-0269">Exonuclease</keyword>
<evidence type="ECO:0000256" key="12">
    <source>
        <dbReference type="ARBA" id="ARBA00034808"/>
    </source>
</evidence>
<evidence type="ECO:0000313" key="18">
    <source>
        <dbReference type="Proteomes" id="UP000663651"/>
    </source>
</evidence>
<accession>A0ABX7Q620</accession>
<name>A0ABX7Q620_9BACT</name>
<evidence type="ECO:0000256" key="11">
    <source>
        <dbReference type="ARBA" id="ARBA00034617"/>
    </source>
</evidence>
<dbReference type="RefSeq" id="WP_207164666.1">
    <property type="nucleotide sequence ID" value="NZ_CP071382.1"/>
</dbReference>
<dbReference type="InterPro" id="IPR011604">
    <property type="entry name" value="PDDEXK-like_dom_sf"/>
</dbReference>
<dbReference type="SUPFAM" id="SSF52980">
    <property type="entry name" value="Restriction endonuclease-like"/>
    <property type="match status" value="1"/>
</dbReference>
<dbReference type="Gene3D" id="3.40.50.300">
    <property type="entry name" value="P-loop containing nucleotide triphosphate hydrolases"/>
    <property type="match status" value="4"/>
</dbReference>
<keyword evidence="4 14" id="KW-0378">Hydrolase</keyword>